<dbReference type="RefSeq" id="WP_021070406.1">
    <property type="nucleotide sequence ID" value="NZ_ATDL01000015.1"/>
</dbReference>
<reference evidence="1 2" key="1">
    <citation type="journal article" date="2013" name="Genome Announc.">
        <title>The Draft Genome Sequence of Sphingomonas paucimobilis Strain HER1398 (Proteobacteria), Host to the Giant PAU Phage, Indicates That It Is a Member of the Genus Sphingobacterium (Bacteroidetes).</title>
        <authorList>
            <person name="White R.A.III."/>
            <person name="Suttle C.A."/>
        </authorList>
    </citation>
    <scope>NUCLEOTIDE SEQUENCE [LARGE SCALE GENOMIC DNA]</scope>
    <source>
        <strain evidence="1 2">HER1398</strain>
    </source>
</reference>
<keyword evidence="2" id="KW-1185">Reference proteome</keyword>
<sequence>MVSPYDKDTIGRATLPYLSELESNTSDVSILKNNHGINKLSKELDAKNRVIGLSVGYRL</sequence>
<evidence type="ECO:0000313" key="2">
    <source>
        <dbReference type="Proteomes" id="UP000016584"/>
    </source>
</evidence>
<proteinExistence type="predicted"/>
<organism evidence="1 2">
    <name type="scientific">Sphingobacterium paucimobilis HER1398</name>
    <dbReference type="NCBI Taxonomy" id="1346330"/>
    <lineage>
        <taxon>Bacteria</taxon>
        <taxon>Pseudomonadati</taxon>
        <taxon>Bacteroidota</taxon>
        <taxon>Sphingobacteriia</taxon>
        <taxon>Sphingobacteriales</taxon>
        <taxon>Sphingobacteriaceae</taxon>
        <taxon>Sphingobacterium</taxon>
    </lineage>
</organism>
<dbReference type="PATRIC" id="fig|1346330.5.peg.2246"/>
<gene>
    <name evidence="1" type="ORF">M472_09030</name>
</gene>
<comment type="caution">
    <text evidence="1">The sequence shown here is derived from an EMBL/GenBank/DDBJ whole genome shotgun (WGS) entry which is preliminary data.</text>
</comment>
<dbReference type="AlphaFoldDB" id="U2J8B9"/>
<dbReference type="EMBL" id="ATDL01000015">
    <property type="protein sequence ID" value="ERJ58913.1"/>
    <property type="molecule type" value="Genomic_DNA"/>
</dbReference>
<name>U2J8B9_9SPHI</name>
<dbReference type="Proteomes" id="UP000016584">
    <property type="component" value="Unassembled WGS sequence"/>
</dbReference>
<protein>
    <submittedName>
        <fullName evidence="1">Uncharacterized protein</fullName>
    </submittedName>
</protein>
<accession>U2J8B9</accession>
<evidence type="ECO:0000313" key="1">
    <source>
        <dbReference type="EMBL" id="ERJ58913.1"/>
    </source>
</evidence>